<sequence length="193" mass="21093">MGRLSLPHLATDRLRLEPVGAAHLPHLVELNADPAVMRFIRGRAATPAETRAEWDERLTARSDLRRGLGYWAGFTRDDAGPERFAGWWSASSVRGRPELSGVGYRLPRAAWGRGLATEGARALLAQAFACPDVERVEATTMVVNTGSRAVLGKLGMSLVETWVQEWDDPVPGWEQGEVRYALDRAAFAAGAQS</sequence>
<dbReference type="RefSeq" id="WP_185252434.1">
    <property type="nucleotide sequence ID" value="NZ_JACKXE010000001.1"/>
</dbReference>
<proteinExistence type="predicted"/>
<accession>A0A7X0VA13</accession>
<dbReference type="InterPro" id="IPR000182">
    <property type="entry name" value="GNAT_dom"/>
</dbReference>
<feature type="domain" description="N-acetyltransferase" evidence="1">
    <location>
        <begin position="14"/>
        <end position="185"/>
    </location>
</feature>
<protein>
    <submittedName>
        <fullName evidence="2">GNAT family N-acetyltransferase</fullName>
    </submittedName>
</protein>
<dbReference type="Pfam" id="PF13302">
    <property type="entry name" value="Acetyltransf_3"/>
    <property type="match status" value="1"/>
</dbReference>
<evidence type="ECO:0000313" key="3">
    <source>
        <dbReference type="Proteomes" id="UP000523955"/>
    </source>
</evidence>
<gene>
    <name evidence="2" type="ORF">H5V45_07960</name>
</gene>
<dbReference type="PANTHER" id="PTHR43792:SF16">
    <property type="entry name" value="N-ACETYLTRANSFERASE DOMAIN-CONTAINING PROTEIN"/>
    <property type="match status" value="1"/>
</dbReference>
<dbReference type="InterPro" id="IPR016181">
    <property type="entry name" value="Acyl_CoA_acyltransferase"/>
</dbReference>
<comment type="caution">
    <text evidence="2">The sequence shown here is derived from an EMBL/GenBank/DDBJ whole genome shotgun (WGS) entry which is preliminary data.</text>
</comment>
<dbReference type="SUPFAM" id="SSF55729">
    <property type="entry name" value="Acyl-CoA N-acyltransferases (Nat)"/>
    <property type="match status" value="1"/>
</dbReference>
<dbReference type="InterPro" id="IPR051531">
    <property type="entry name" value="N-acetyltransferase"/>
</dbReference>
<dbReference type="GO" id="GO:0016747">
    <property type="term" value="F:acyltransferase activity, transferring groups other than amino-acyl groups"/>
    <property type="evidence" value="ECO:0007669"/>
    <property type="project" value="InterPro"/>
</dbReference>
<reference evidence="2 3" key="1">
    <citation type="submission" date="2020-08" db="EMBL/GenBank/DDBJ databases">
        <authorList>
            <person name="Seo M.-J."/>
        </authorList>
    </citation>
    <scope>NUCLEOTIDE SEQUENCE [LARGE SCALE GENOMIC DNA]</scope>
    <source>
        <strain evidence="2 3">KIGAM211</strain>
    </source>
</reference>
<organism evidence="2 3">
    <name type="scientific">Nocardioides luti</name>
    <dbReference type="NCBI Taxonomy" id="2761101"/>
    <lineage>
        <taxon>Bacteria</taxon>
        <taxon>Bacillati</taxon>
        <taxon>Actinomycetota</taxon>
        <taxon>Actinomycetes</taxon>
        <taxon>Propionibacteriales</taxon>
        <taxon>Nocardioidaceae</taxon>
        <taxon>Nocardioides</taxon>
    </lineage>
</organism>
<keyword evidence="2" id="KW-0808">Transferase</keyword>
<dbReference type="PANTHER" id="PTHR43792">
    <property type="entry name" value="GNAT FAMILY, PUTATIVE (AFU_ORTHOLOGUE AFUA_3G00765)-RELATED-RELATED"/>
    <property type="match status" value="1"/>
</dbReference>
<evidence type="ECO:0000259" key="1">
    <source>
        <dbReference type="PROSITE" id="PS51186"/>
    </source>
</evidence>
<evidence type="ECO:0000313" key="2">
    <source>
        <dbReference type="EMBL" id="MBB6627254.1"/>
    </source>
</evidence>
<dbReference type="AlphaFoldDB" id="A0A7X0VA13"/>
<dbReference type="Gene3D" id="3.40.630.30">
    <property type="match status" value="1"/>
</dbReference>
<dbReference type="PROSITE" id="PS51186">
    <property type="entry name" value="GNAT"/>
    <property type="match status" value="1"/>
</dbReference>
<keyword evidence="3" id="KW-1185">Reference proteome</keyword>
<dbReference type="Proteomes" id="UP000523955">
    <property type="component" value="Unassembled WGS sequence"/>
</dbReference>
<name>A0A7X0VA13_9ACTN</name>
<dbReference type="EMBL" id="JACKXE010000001">
    <property type="protein sequence ID" value="MBB6627254.1"/>
    <property type="molecule type" value="Genomic_DNA"/>
</dbReference>